<keyword evidence="10" id="KW-1185">Reference proteome</keyword>
<name>A0A8J7M3A0_9BACT</name>
<evidence type="ECO:0000256" key="7">
    <source>
        <dbReference type="SAM" id="Phobius"/>
    </source>
</evidence>
<keyword evidence="6 7" id="KW-0472">Membrane</keyword>
<proteinExistence type="predicted"/>
<keyword evidence="2" id="KW-1003">Cell membrane</keyword>
<dbReference type="Proteomes" id="UP000636888">
    <property type="component" value="Unassembled WGS sequence"/>
</dbReference>
<evidence type="ECO:0000256" key="4">
    <source>
        <dbReference type="ARBA" id="ARBA00022692"/>
    </source>
</evidence>
<feature type="domain" description="Mce/MlaD" evidence="8">
    <location>
        <begin position="51"/>
        <end position="142"/>
    </location>
</feature>
<comment type="subcellular location">
    <subcellularLocation>
        <location evidence="1">Cell inner membrane</location>
    </subcellularLocation>
</comment>
<evidence type="ECO:0000259" key="8">
    <source>
        <dbReference type="Pfam" id="PF02470"/>
    </source>
</evidence>
<dbReference type="Pfam" id="PF02470">
    <property type="entry name" value="MlaD"/>
    <property type="match status" value="2"/>
</dbReference>
<comment type="caution">
    <text evidence="9">The sequence shown here is derived from an EMBL/GenBank/DDBJ whole genome shotgun (WGS) entry which is preliminary data.</text>
</comment>
<feature type="transmembrane region" description="Helical" evidence="7">
    <location>
        <begin position="26"/>
        <end position="44"/>
    </location>
</feature>
<evidence type="ECO:0000256" key="6">
    <source>
        <dbReference type="ARBA" id="ARBA00023136"/>
    </source>
</evidence>
<dbReference type="PANTHER" id="PTHR30462:SF0">
    <property type="entry name" value="INTERMEMBRANE TRANSPORT PROTEIN YEBT"/>
    <property type="match status" value="1"/>
</dbReference>
<keyword evidence="5 7" id="KW-1133">Transmembrane helix</keyword>
<dbReference type="PANTHER" id="PTHR30462">
    <property type="entry name" value="INTERMEMBRANE TRANSPORT PROTEIN PQIB-RELATED"/>
    <property type="match status" value="1"/>
</dbReference>
<gene>
    <name evidence="9" type="ORF">JFN93_24295</name>
</gene>
<evidence type="ECO:0000256" key="2">
    <source>
        <dbReference type="ARBA" id="ARBA00022475"/>
    </source>
</evidence>
<evidence type="ECO:0000256" key="5">
    <source>
        <dbReference type="ARBA" id="ARBA00022989"/>
    </source>
</evidence>
<evidence type="ECO:0000313" key="9">
    <source>
        <dbReference type="EMBL" id="MBJ6727842.1"/>
    </source>
</evidence>
<sequence>MNGTGEGTHPGEKLPRAEVRRNWRRYLFWLIPLGAILIAGWIVYADVIRKGPTLHIYFDNAVGLQQGKSQMKFRGVQVGKVKEIELTPDTRMVKVTVALDQGTDSLAREGSIFWVERARIGLNEITGLQTIMGGAYLTVEPGKGKRQTEFRGVPEAPATQKEEPGRRVVLLAEKLGSVKEHSPVTYHGIQVGEVHQAELGPTAQTVRIFLNIDRKYAPLVRMNSKFWNAGGVNISVGLGGIDITAQSARTLLTGGIGFATPDANQPEAHDGAAFRLYDKAEESWLRWFPEIPLPLVGGHPPPVPAAERKARK</sequence>
<reference evidence="9" key="1">
    <citation type="submission" date="2020-12" db="EMBL/GenBank/DDBJ databases">
        <title>Geomonas sp. Red875, isolated from river sediment.</title>
        <authorList>
            <person name="Xu Z."/>
            <person name="Zhang Z."/>
            <person name="Masuda Y."/>
            <person name="Itoh H."/>
            <person name="Senoo K."/>
        </authorList>
    </citation>
    <scope>NUCLEOTIDE SEQUENCE</scope>
    <source>
        <strain evidence="9">Red875</strain>
    </source>
</reference>
<dbReference type="InterPro" id="IPR051800">
    <property type="entry name" value="PqiA-PqiB_transport"/>
</dbReference>
<dbReference type="RefSeq" id="WP_199386979.1">
    <property type="nucleotide sequence ID" value="NZ_JAEMHM010000030.1"/>
</dbReference>
<dbReference type="EMBL" id="JAEMHM010000030">
    <property type="protein sequence ID" value="MBJ6727842.1"/>
    <property type="molecule type" value="Genomic_DNA"/>
</dbReference>
<keyword evidence="3" id="KW-0997">Cell inner membrane</keyword>
<dbReference type="GO" id="GO:0005886">
    <property type="term" value="C:plasma membrane"/>
    <property type="evidence" value="ECO:0007669"/>
    <property type="project" value="UniProtKB-SubCell"/>
</dbReference>
<evidence type="ECO:0000256" key="1">
    <source>
        <dbReference type="ARBA" id="ARBA00004533"/>
    </source>
</evidence>
<feature type="domain" description="Mce/MlaD" evidence="8">
    <location>
        <begin position="165"/>
        <end position="225"/>
    </location>
</feature>
<accession>A0A8J7M3A0</accession>
<evidence type="ECO:0000313" key="10">
    <source>
        <dbReference type="Proteomes" id="UP000636888"/>
    </source>
</evidence>
<protein>
    <submittedName>
        <fullName evidence="9">MCE family protein</fullName>
    </submittedName>
</protein>
<keyword evidence="4 7" id="KW-0812">Transmembrane</keyword>
<evidence type="ECO:0000256" key="3">
    <source>
        <dbReference type="ARBA" id="ARBA00022519"/>
    </source>
</evidence>
<dbReference type="AlphaFoldDB" id="A0A8J7M3A0"/>
<dbReference type="InterPro" id="IPR003399">
    <property type="entry name" value="Mce/MlaD"/>
</dbReference>
<organism evidence="9 10">
    <name type="scientific">Geomesophilobacter sediminis</name>
    <dbReference type="NCBI Taxonomy" id="2798584"/>
    <lineage>
        <taxon>Bacteria</taxon>
        <taxon>Pseudomonadati</taxon>
        <taxon>Thermodesulfobacteriota</taxon>
        <taxon>Desulfuromonadia</taxon>
        <taxon>Geobacterales</taxon>
        <taxon>Geobacteraceae</taxon>
        <taxon>Geomesophilobacter</taxon>
    </lineage>
</organism>